<dbReference type="InterPro" id="IPR027417">
    <property type="entry name" value="P-loop_NTPase"/>
</dbReference>
<dbReference type="GO" id="GO:0008146">
    <property type="term" value="F:sulfotransferase activity"/>
    <property type="evidence" value="ECO:0007669"/>
    <property type="project" value="InterPro"/>
</dbReference>
<dbReference type="InterPro" id="IPR037359">
    <property type="entry name" value="NST/OST"/>
</dbReference>
<proteinExistence type="predicted"/>
<evidence type="ECO:0000256" key="1">
    <source>
        <dbReference type="ARBA" id="ARBA00022679"/>
    </source>
</evidence>
<evidence type="ECO:0000256" key="2">
    <source>
        <dbReference type="ARBA" id="ARBA00023180"/>
    </source>
</evidence>
<dbReference type="PATRIC" id="fig|1225564.3.peg.2352"/>
<evidence type="ECO:0000259" key="3">
    <source>
        <dbReference type="Pfam" id="PF00685"/>
    </source>
</evidence>
<organism evidence="4 5">
    <name type="scientific">Microvirga vignae</name>
    <dbReference type="NCBI Taxonomy" id="1225564"/>
    <lineage>
        <taxon>Bacteria</taxon>
        <taxon>Pseudomonadati</taxon>
        <taxon>Pseudomonadota</taxon>
        <taxon>Alphaproteobacteria</taxon>
        <taxon>Hyphomicrobiales</taxon>
        <taxon>Methylobacteriaceae</taxon>
        <taxon>Microvirga</taxon>
    </lineage>
</organism>
<dbReference type="STRING" id="1225564.AA309_08715"/>
<dbReference type="PANTHER" id="PTHR10605:SF56">
    <property type="entry name" value="BIFUNCTIONAL HEPARAN SULFATE N-DEACETYLASE_N-SULFOTRANSFERASE"/>
    <property type="match status" value="1"/>
</dbReference>
<gene>
    <name evidence="4" type="ORF">AA309_08715</name>
</gene>
<comment type="caution">
    <text evidence="4">The sequence shown here is derived from an EMBL/GenBank/DDBJ whole genome shotgun (WGS) entry which is preliminary data.</text>
</comment>
<dbReference type="InterPro" id="IPR000863">
    <property type="entry name" value="Sulfotransferase_dom"/>
</dbReference>
<dbReference type="EMBL" id="LCYG01000020">
    <property type="protein sequence ID" value="KLK93403.1"/>
    <property type="molecule type" value="Genomic_DNA"/>
</dbReference>
<keyword evidence="5" id="KW-1185">Reference proteome</keyword>
<accession>A0A0H1RDZ6</accession>
<sequence length="282" mass="31800">MLPNFVFIGPTKSGTSWIDTYLRARNDVVLPLTLKETVFFDKRFHKGLEWYESHFSDGRQGVCVEVAPTLFGKPEATKRLAQILPTAHVICTLKNPIDRAVSHYFHYLKCGVPDVGFERMVEMHKDIIHSGLYYQNLRVWLDLLGADRVHVLLEEEMRANLNGFCEKMCKLLGIPFIAPSSELSKAFVNEASVPKFKALARLTRFGADELRGLGAGYLVSKLNLAPLKKLVFGPVPSAQHKQEIRRQALQYSDLLLADIEKLEEMIGINLPHWRAPAEAGTA</sequence>
<name>A0A0H1RDZ6_9HYPH</name>
<dbReference type="Pfam" id="PF00685">
    <property type="entry name" value="Sulfotransfer_1"/>
    <property type="match status" value="1"/>
</dbReference>
<dbReference type="AlphaFoldDB" id="A0A0H1RDZ6"/>
<feature type="domain" description="Sulfotransferase" evidence="3">
    <location>
        <begin position="5"/>
        <end position="197"/>
    </location>
</feature>
<evidence type="ECO:0000313" key="4">
    <source>
        <dbReference type="EMBL" id="KLK93403.1"/>
    </source>
</evidence>
<dbReference type="Proteomes" id="UP000035489">
    <property type="component" value="Unassembled WGS sequence"/>
</dbReference>
<keyword evidence="1" id="KW-0808">Transferase</keyword>
<dbReference type="OrthoDB" id="981508at2"/>
<dbReference type="Gene3D" id="3.40.50.300">
    <property type="entry name" value="P-loop containing nucleotide triphosphate hydrolases"/>
    <property type="match status" value="1"/>
</dbReference>
<protein>
    <recommendedName>
        <fullName evidence="3">Sulfotransferase domain-containing protein</fullName>
    </recommendedName>
</protein>
<dbReference type="SUPFAM" id="SSF52540">
    <property type="entry name" value="P-loop containing nucleoside triphosphate hydrolases"/>
    <property type="match status" value="1"/>
</dbReference>
<dbReference type="PANTHER" id="PTHR10605">
    <property type="entry name" value="HEPARAN SULFATE SULFOTRANSFERASE"/>
    <property type="match status" value="1"/>
</dbReference>
<dbReference type="RefSeq" id="WP_047188606.1">
    <property type="nucleotide sequence ID" value="NZ_LCYG01000020.1"/>
</dbReference>
<keyword evidence="2" id="KW-0325">Glycoprotein</keyword>
<reference evidence="4 5" key="1">
    <citation type="submission" date="2015-05" db="EMBL/GenBank/DDBJ databases">
        <title>Draft genome sequence of Microvirga vignae strain BR3299, a novel nitrogen fixing bacteria isolated from Brazil semi-aired region.</title>
        <authorList>
            <person name="Zilli J.E."/>
            <person name="Passos S.R."/>
            <person name="Leite J."/>
            <person name="Baldani J.I."/>
            <person name="Xavier G.R."/>
            <person name="Rumjaneck N.G."/>
            <person name="Simoes-Araujo J.L."/>
        </authorList>
    </citation>
    <scope>NUCLEOTIDE SEQUENCE [LARGE SCALE GENOMIC DNA]</scope>
    <source>
        <strain evidence="4 5">BR3299</strain>
    </source>
</reference>
<evidence type="ECO:0000313" key="5">
    <source>
        <dbReference type="Proteomes" id="UP000035489"/>
    </source>
</evidence>